<evidence type="ECO:0000313" key="2">
    <source>
        <dbReference type="Proteomes" id="UP000277204"/>
    </source>
</evidence>
<proteinExistence type="predicted"/>
<protein>
    <submittedName>
        <fullName evidence="1">Uncharacterized protein</fullName>
    </submittedName>
</protein>
<keyword evidence="2" id="KW-1185">Reference proteome</keyword>
<sequence length="39" mass="4406">MVIHSSYTPSTNSAMMSSRWPMYSTFITSSPSIRFLDTS</sequence>
<dbReference type="EMBL" id="UZAI01003236">
    <property type="protein sequence ID" value="VDO78201.1"/>
    <property type="molecule type" value="Genomic_DNA"/>
</dbReference>
<evidence type="ECO:0000313" key="1">
    <source>
        <dbReference type="EMBL" id="VDO78201.1"/>
    </source>
</evidence>
<dbReference type="Proteomes" id="UP000277204">
    <property type="component" value="Unassembled WGS sequence"/>
</dbReference>
<accession>A0A183LVI8</accession>
<organism evidence="1 2">
    <name type="scientific">Schistosoma margrebowiei</name>
    <dbReference type="NCBI Taxonomy" id="48269"/>
    <lineage>
        <taxon>Eukaryota</taxon>
        <taxon>Metazoa</taxon>
        <taxon>Spiralia</taxon>
        <taxon>Lophotrochozoa</taxon>
        <taxon>Platyhelminthes</taxon>
        <taxon>Trematoda</taxon>
        <taxon>Digenea</taxon>
        <taxon>Strigeidida</taxon>
        <taxon>Schistosomatoidea</taxon>
        <taxon>Schistosomatidae</taxon>
        <taxon>Schistosoma</taxon>
    </lineage>
</organism>
<gene>
    <name evidence="1" type="ORF">SMRZ_LOCUS7813</name>
</gene>
<dbReference type="AlphaFoldDB" id="A0A183LVI8"/>
<name>A0A183LVI8_9TREM</name>
<reference evidence="1 2" key="1">
    <citation type="submission" date="2018-11" db="EMBL/GenBank/DDBJ databases">
        <authorList>
            <consortium name="Pathogen Informatics"/>
        </authorList>
    </citation>
    <scope>NUCLEOTIDE SEQUENCE [LARGE SCALE GENOMIC DNA]</scope>
    <source>
        <strain evidence="1 2">Zambia</strain>
    </source>
</reference>